<dbReference type="Pfam" id="PF01062">
    <property type="entry name" value="Bestrophin"/>
    <property type="match status" value="1"/>
</dbReference>
<organism evidence="11 12">
    <name type="scientific">Canis lupus familiaris</name>
    <name type="common">Dog</name>
    <name type="synonym">Canis familiaris</name>
    <dbReference type="NCBI Taxonomy" id="9615"/>
    <lineage>
        <taxon>Eukaryota</taxon>
        <taxon>Metazoa</taxon>
        <taxon>Chordata</taxon>
        <taxon>Craniata</taxon>
        <taxon>Vertebrata</taxon>
        <taxon>Euteleostomi</taxon>
        <taxon>Mammalia</taxon>
        <taxon>Eutheria</taxon>
        <taxon>Laurasiatheria</taxon>
        <taxon>Carnivora</taxon>
        <taxon>Caniformia</taxon>
        <taxon>Canidae</taxon>
        <taxon>Canis</taxon>
    </lineage>
</organism>
<dbReference type="PANTHER" id="PTHR10736">
    <property type="entry name" value="BESTROPHIN"/>
    <property type="match status" value="1"/>
</dbReference>
<dbReference type="Ensembl" id="ENSCAFT00845018737.1">
    <property type="protein sequence ID" value="ENSCAFP00845014629.1"/>
    <property type="gene ID" value="ENSCAFG00845010439.1"/>
</dbReference>
<keyword evidence="2 9" id="KW-0812">Transmembrane</keyword>
<evidence type="ECO:0000256" key="7">
    <source>
        <dbReference type="ARBA" id="ARBA00024167"/>
    </source>
</evidence>
<evidence type="ECO:0000313" key="11">
    <source>
        <dbReference type="Ensembl" id="ENSCAFP00845014629.1"/>
    </source>
</evidence>
<dbReference type="AlphaFoldDB" id="A0A8I3RVX9"/>
<keyword evidence="6 9" id="KW-0868">Chloride</keyword>
<reference evidence="11" key="3">
    <citation type="submission" date="2025-09" db="UniProtKB">
        <authorList>
            <consortium name="Ensembl"/>
        </authorList>
    </citation>
    <scope>IDENTIFICATION</scope>
    <source>
        <strain evidence="11">Boxer</strain>
    </source>
</reference>
<feature type="transmembrane region" description="Helical" evidence="9">
    <location>
        <begin position="31"/>
        <end position="50"/>
    </location>
</feature>
<proteinExistence type="inferred from homology"/>
<keyword evidence="9" id="KW-0407">Ion channel</keyword>
<evidence type="ECO:0000256" key="5">
    <source>
        <dbReference type="ARBA" id="ARBA00023173"/>
    </source>
</evidence>
<dbReference type="GeneTree" id="ENSGT00940000158650"/>
<keyword evidence="3 9" id="KW-1133">Transmembrane helix</keyword>
<gene>
    <name evidence="11" type="primary">BEST1</name>
</gene>
<dbReference type="GO" id="GO:0005886">
    <property type="term" value="C:plasma membrane"/>
    <property type="evidence" value="ECO:0007669"/>
    <property type="project" value="UniProtKB-SubCell"/>
</dbReference>
<keyword evidence="5 9" id="KW-0869">Chloride channel</keyword>
<dbReference type="Proteomes" id="UP000805418">
    <property type="component" value="Chromosome 18"/>
</dbReference>
<accession>A0A8I3RVX9</accession>
<evidence type="ECO:0000256" key="3">
    <source>
        <dbReference type="ARBA" id="ARBA00022989"/>
    </source>
</evidence>
<dbReference type="InterPro" id="IPR021134">
    <property type="entry name" value="Bestrophin-like"/>
</dbReference>
<comment type="subcellular location">
    <subcellularLocation>
        <location evidence="9">Cell membrane</location>
        <topology evidence="9">Multi-pass membrane protein</topology>
    </subcellularLocation>
    <subcellularLocation>
        <location evidence="1">Membrane</location>
    </subcellularLocation>
</comment>
<evidence type="ECO:0000256" key="6">
    <source>
        <dbReference type="ARBA" id="ARBA00023214"/>
    </source>
</evidence>
<evidence type="ECO:0000256" key="8">
    <source>
        <dbReference type="ARBA" id="ARBA00034769"/>
    </source>
</evidence>
<dbReference type="GO" id="GO:0005254">
    <property type="term" value="F:chloride channel activity"/>
    <property type="evidence" value="ECO:0007669"/>
    <property type="project" value="UniProtKB-KW"/>
</dbReference>
<feature type="transmembrane region" description="Helical" evidence="9">
    <location>
        <begin position="269"/>
        <end position="290"/>
    </location>
</feature>
<feature type="region of interest" description="Disordered" evidence="10">
    <location>
        <begin position="563"/>
        <end position="584"/>
    </location>
</feature>
<reference evidence="11" key="2">
    <citation type="submission" date="2025-08" db="UniProtKB">
        <authorList>
            <consortium name="Ensembl"/>
        </authorList>
    </citation>
    <scope>IDENTIFICATION</scope>
    <source>
        <strain evidence="11">Boxer</strain>
    </source>
</reference>
<protein>
    <recommendedName>
        <fullName evidence="9">Bestrophin</fullName>
    </recommendedName>
</protein>
<dbReference type="OrthoDB" id="201595at2759"/>
<name>A0A8I3RVX9_CANLF</name>
<keyword evidence="4 9" id="KW-0472">Membrane</keyword>
<evidence type="ECO:0000313" key="12">
    <source>
        <dbReference type="Proteomes" id="UP000805418"/>
    </source>
</evidence>
<keyword evidence="12" id="KW-1185">Reference proteome</keyword>
<evidence type="ECO:0000256" key="9">
    <source>
        <dbReference type="RuleBase" id="RU363126"/>
    </source>
</evidence>
<keyword evidence="9" id="KW-0813">Transport</keyword>
<reference evidence="11" key="1">
    <citation type="submission" date="2020-03" db="EMBL/GenBank/DDBJ databases">
        <title>Long-read based genome assembly of a Labrador retriever dog.</title>
        <authorList>
            <person name="Eory L."/>
            <person name="Zhang W."/>
            <person name="Schoenebeck J."/>
        </authorList>
    </citation>
    <scope>NUCLEOTIDE SEQUENCE [LARGE SCALE GENOMIC DNA]</scope>
    <source>
        <strain evidence="11">Labrador retriever</strain>
    </source>
</reference>
<comment type="similarity">
    <text evidence="8 9">Belongs to the anion channel-forming bestrophin (TC 1.A.46) family. Calcium-sensitive chloride channel subfamily.</text>
</comment>
<keyword evidence="9" id="KW-0406">Ion transport</keyword>
<feature type="compositionally biased region" description="Basic and acidic residues" evidence="10">
    <location>
        <begin position="434"/>
        <end position="443"/>
    </location>
</feature>
<feature type="region of interest" description="Disordered" evidence="10">
    <location>
        <begin position="420"/>
        <end position="443"/>
    </location>
</feature>
<evidence type="ECO:0000256" key="10">
    <source>
        <dbReference type="SAM" id="MobiDB-lite"/>
    </source>
</evidence>
<feature type="transmembrane region" description="Helical" evidence="9">
    <location>
        <begin position="71"/>
        <end position="94"/>
    </location>
</feature>
<feature type="transmembrane region" description="Helical" evidence="9">
    <location>
        <begin position="235"/>
        <end position="257"/>
    </location>
</feature>
<dbReference type="InterPro" id="IPR000615">
    <property type="entry name" value="Bestrophin"/>
</dbReference>
<keyword evidence="9" id="KW-1003">Cell membrane</keyword>
<comment type="function">
    <text evidence="9">Forms calcium-sensitive chloride channels. Permeable to bicarbonate.</text>
</comment>
<sequence>MTVTYSSQVANARLGSFSRLLLCWRGSIYKLLYGEFLIFLLSYYTIRFIYRMALTEEQQVMFEKLTLYCDSYIQLIPISFVLGFYVTLVVTRWWNQYENLPWPDRLMNLVSGLVEGRDEQGRLLRRTLIRYANLGNVLILRSVSAAVYKRFPSSQHLVKAGFMTPAECKHLEKLSLPHNTFWVPWVWFANLSMKAWIGGRIRDPVLLQSLLDEMNILRTQCGHLFAYDWISIPLVYTQVVTVAVYSFFLACLVGRQFLNPAKAYPGHELDLVVPVFTFLQFFFYAGWLKWCWEVAEQLINPFGEDDDDFETNWIVDRSLQVSLLAVDEMHQDLPPMERDMYWNEPEPQPPYTAASAQYRRASFLGSTFNINLHKEDMEEEEEGTHAGIIGRFLGLQSHDHQPPRTNSKTKLLWPKKEGFLQDGQPKKLGGARQTSRDKEDSKAWEIKEEGAFETAAFYGRSGYHSAPQTPLSHTPMVFPSGQSAPSSLRRVSGIDGAVKDQSLQPGIKTSSEALPENVGFSLENPESGHVKRKTVEFNLTDMSGTPEHHLRDSDLSQSTSNLHTILKGHGDPYWALENRDEAHS</sequence>
<evidence type="ECO:0000256" key="2">
    <source>
        <dbReference type="ARBA" id="ARBA00022692"/>
    </source>
</evidence>
<evidence type="ECO:0000256" key="4">
    <source>
        <dbReference type="ARBA" id="ARBA00023136"/>
    </source>
</evidence>
<dbReference type="PANTHER" id="PTHR10736:SF4">
    <property type="entry name" value="BESTROPHIN-1"/>
    <property type="match status" value="1"/>
</dbReference>
<dbReference type="GO" id="GO:0034707">
    <property type="term" value="C:chloride channel complex"/>
    <property type="evidence" value="ECO:0007669"/>
    <property type="project" value="UniProtKB-KW"/>
</dbReference>
<comment type="catalytic activity">
    <reaction evidence="7">
        <text>chloride(in) = chloride(out)</text>
        <dbReference type="Rhea" id="RHEA:29823"/>
        <dbReference type="ChEBI" id="CHEBI:17996"/>
    </reaction>
</comment>
<evidence type="ECO:0000256" key="1">
    <source>
        <dbReference type="ARBA" id="ARBA00004370"/>
    </source>
</evidence>